<dbReference type="InterPro" id="IPR017853">
    <property type="entry name" value="GH"/>
</dbReference>
<sequence>MKRLSHLCCALVTTTVVGTTALTGAASAQPMGTTALAGGSNYDFYGESGCDREPFGVVNSFDTGRATITAQLAQMYQQGQRRLRIGLFHHHAGDSGTVTDSTGPVSEHYKRNLADLLAAVRQAGFAEVEFSYYPVDANNPGNWSRFDEKLYQENWNFVAQVHPVLAAAGLPYKVDLLNEGMPMTGQQVRLEYAKRLWADYTANFGRADTVGFSMTVWLADRANQLRAVYGDNPPDLLDIHLYGDTHNGDEYTQFVNADKKLRELGYTQDWVIGETWFNDTNAAQGIGRAIAETGRRVRYLAQWPLARTHHCDFVDSAPPIKYDVFRQLQP</sequence>
<evidence type="ECO:0000256" key="1">
    <source>
        <dbReference type="SAM" id="SignalP"/>
    </source>
</evidence>
<dbReference type="RefSeq" id="WP_182840549.1">
    <property type="nucleotide sequence ID" value="NZ_BAAABQ010000061.1"/>
</dbReference>
<accession>A0ABR6BZ67</accession>
<feature type="chain" id="PRO_5047287393" evidence="1">
    <location>
        <begin position="29"/>
        <end position="330"/>
    </location>
</feature>
<keyword evidence="3" id="KW-1185">Reference proteome</keyword>
<evidence type="ECO:0000313" key="3">
    <source>
        <dbReference type="Proteomes" id="UP000517916"/>
    </source>
</evidence>
<proteinExistence type="predicted"/>
<name>A0ABR6BZ67_9PSEU</name>
<dbReference type="EMBL" id="JACJID010000010">
    <property type="protein sequence ID" value="MBA8931911.1"/>
    <property type="molecule type" value="Genomic_DNA"/>
</dbReference>
<feature type="signal peptide" evidence="1">
    <location>
        <begin position="1"/>
        <end position="28"/>
    </location>
</feature>
<dbReference type="SUPFAM" id="SSF51445">
    <property type="entry name" value="(Trans)glycosidases"/>
    <property type="match status" value="1"/>
</dbReference>
<organism evidence="2 3">
    <name type="scientific">Kutzneria viridogrisea</name>
    <dbReference type="NCBI Taxonomy" id="47990"/>
    <lineage>
        <taxon>Bacteria</taxon>
        <taxon>Bacillati</taxon>
        <taxon>Actinomycetota</taxon>
        <taxon>Actinomycetes</taxon>
        <taxon>Pseudonocardiales</taxon>
        <taxon>Pseudonocardiaceae</taxon>
        <taxon>Kutzneria</taxon>
    </lineage>
</organism>
<gene>
    <name evidence="2" type="ORF">BC739_009170</name>
</gene>
<comment type="caution">
    <text evidence="2">The sequence shown here is derived from an EMBL/GenBank/DDBJ whole genome shotgun (WGS) entry which is preliminary data.</text>
</comment>
<dbReference type="Proteomes" id="UP000517916">
    <property type="component" value="Unassembled WGS sequence"/>
</dbReference>
<protein>
    <submittedName>
        <fullName evidence="2">Uncharacterized protein</fullName>
    </submittedName>
</protein>
<reference evidence="2 3" key="1">
    <citation type="submission" date="2020-08" db="EMBL/GenBank/DDBJ databases">
        <title>Genomic Encyclopedia of Archaeal and Bacterial Type Strains, Phase II (KMG-II): from individual species to whole genera.</title>
        <authorList>
            <person name="Goeker M."/>
        </authorList>
    </citation>
    <scope>NUCLEOTIDE SEQUENCE [LARGE SCALE GENOMIC DNA]</scope>
    <source>
        <strain evidence="2 3">DSM 43850</strain>
    </source>
</reference>
<keyword evidence="1" id="KW-0732">Signal</keyword>
<evidence type="ECO:0000313" key="2">
    <source>
        <dbReference type="EMBL" id="MBA8931911.1"/>
    </source>
</evidence>